<dbReference type="SUPFAM" id="SSF47336">
    <property type="entry name" value="ACP-like"/>
    <property type="match status" value="1"/>
</dbReference>
<dbReference type="PANTHER" id="PTHR22754:SF32">
    <property type="entry name" value="DISCO-INTERACTING PROTEIN 2"/>
    <property type="match status" value="1"/>
</dbReference>
<reference evidence="5 6" key="1">
    <citation type="journal article" date="2010" name="Nature">
        <title>The Ectocarpus genome and the independent evolution of multicellularity in brown algae.</title>
        <authorList>
            <person name="Cock J.M."/>
            <person name="Sterck L."/>
            <person name="Rouze P."/>
            <person name="Scornet D."/>
            <person name="Allen A.E."/>
            <person name="Amoutzias G."/>
            <person name="Anthouard V."/>
            <person name="Artiguenave F."/>
            <person name="Aury J.M."/>
            <person name="Badger J.H."/>
            <person name="Beszteri B."/>
            <person name="Billiau K."/>
            <person name="Bonnet E."/>
            <person name="Bothwell J.H."/>
            <person name="Bowler C."/>
            <person name="Boyen C."/>
            <person name="Brownlee C."/>
            <person name="Carrano C.J."/>
            <person name="Charrier B."/>
            <person name="Cho G.Y."/>
            <person name="Coelho S.M."/>
            <person name="Collen J."/>
            <person name="Corre E."/>
            <person name="Da Silva C."/>
            <person name="Delage L."/>
            <person name="Delaroque N."/>
            <person name="Dittami S.M."/>
            <person name="Doulbeau S."/>
            <person name="Elias M."/>
            <person name="Farnham G."/>
            <person name="Gachon C.M."/>
            <person name="Gschloessl B."/>
            <person name="Heesch S."/>
            <person name="Jabbari K."/>
            <person name="Jubin C."/>
            <person name="Kawai H."/>
            <person name="Kimura K."/>
            <person name="Kloareg B."/>
            <person name="Kupper F.C."/>
            <person name="Lang D."/>
            <person name="Le Bail A."/>
            <person name="Leblanc C."/>
            <person name="Lerouge P."/>
            <person name="Lohr M."/>
            <person name="Lopez P.J."/>
            <person name="Martens C."/>
            <person name="Maumus F."/>
            <person name="Michel G."/>
            <person name="Miranda-Saavedra D."/>
            <person name="Morales J."/>
            <person name="Moreau H."/>
            <person name="Motomura T."/>
            <person name="Nagasato C."/>
            <person name="Napoli C.A."/>
            <person name="Nelson D.R."/>
            <person name="Nyvall-Collen P."/>
            <person name="Peters A.F."/>
            <person name="Pommier C."/>
            <person name="Potin P."/>
            <person name="Poulain J."/>
            <person name="Quesneville H."/>
            <person name="Read B."/>
            <person name="Rensing S.A."/>
            <person name="Ritter A."/>
            <person name="Rousvoal S."/>
            <person name="Samanta M."/>
            <person name="Samson G."/>
            <person name="Schroeder D.C."/>
            <person name="Segurens B."/>
            <person name="Strittmatter M."/>
            <person name="Tonon T."/>
            <person name="Tregear J.W."/>
            <person name="Valentin K."/>
            <person name="von Dassow P."/>
            <person name="Yamagishi T."/>
            <person name="Van de Peer Y."/>
            <person name="Wincker P."/>
        </authorList>
    </citation>
    <scope>NUCLEOTIDE SEQUENCE [LARGE SCALE GENOMIC DNA]</scope>
    <source>
        <strain evidence="6">Ec32 / CCAP1310/4</strain>
    </source>
</reference>
<dbReference type="Pfam" id="PF00550">
    <property type="entry name" value="PP-binding"/>
    <property type="match status" value="1"/>
</dbReference>
<accession>D7G7J4</accession>
<name>D7G7J4_ECTSI</name>
<dbReference type="PROSITE" id="PS50075">
    <property type="entry name" value="CARRIER"/>
    <property type="match status" value="1"/>
</dbReference>
<keyword evidence="6" id="KW-1185">Reference proteome</keyword>
<dbReference type="InterPro" id="IPR042099">
    <property type="entry name" value="ANL_N_sf"/>
</dbReference>
<gene>
    <name evidence="5" type="ORF">Esi_0833_0001</name>
</gene>
<dbReference type="Gene3D" id="1.10.1200.10">
    <property type="entry name" value="ACP-like"/>
    <property type="match status" value="1"/>
</dbReference>
<dbReference type="AlphaFoldDB" id="D7G7J4"/>
<dbReference type="Gene3D" id="3.40.50.12780">
    <property type="entry name" value="N-terminal domain of ligase-like"/>
    <property type="match status" value="2"/>
</dbReference>
<dbReference type="InterPro" id="IPR016039">
    <property type="entry name" value="Thiolase-like"/>
</dbReference>
<dbReference type="Gene3D" id="3.30.300.30">
    <property type="match status" value="1"/>
</dbReference>
<dbReference type="eggNOG" id="KOG3628">
    <property type="taxonomic scope" value="Eukaryota"/>
</dbReference>
<dbReference type="eggNOG" id="KOG1176">
    <property type="taxonomic scope" value="Eukaryota"/>
</dbReference>
<dbReference type="STRING" id="2880.D7G7J4"/>
<protein>
    <recommendedName>
        <fullName evidence="4">Carrier domain-containing protein</fullName>
    </recommendedName>
</protein>
<dbReference type="PANTHER" id="PTHR22754">
    <property type="entry name" value="DISCO-INTERACTING PROTEIN 2 DIP2 -RELATED"/>
    <property type="match status" value="1"/>
</dbReference>
<evidence type="ECO:0000256" key="3">
    <source>
        <dbReference type="SAM" id="MobiDB-lite"/>
    </source>
</evidence>
<evidence type="ECO:0000259" key="4">
    <source>
        <dbReference type="PROSITE" id="PS50075"/>
    </source>
</evidence>
<dbReference type="GO" id="GO:0031177">
    <property type="term" value="F:phosphopantetheine binding"/>
    <property type="evidence" value="ECO:0007669"/>
    <property type="project" value="InterPro"/>
</dbReference>
<dbReference type="SUPFAM" id="SSF56801">
    <property type="entry name" value="Acetyl-CoA synthetase-like"/>
    <property type="match status" value="2"/>
</dbReference>
<evidence type="ECO:0000256" key="1">
    <source>
        <dbReference type="ARBA" id="ARBA00022450"/>
    </source>
</evidence>
<feature type="region of interest" description="Disordered" evidence="3">
    <location>
        <begin position="331"/>
        <end position="443"/>
    </location>
</feature>
<dbReference type="EMBL" id="FN649760">
    <property type="protein sequence ID" value="CBJ33992.1"/>
    <property type="molecule type" value="Genomic_DNA"/>
</dbReference>
<dbReference type="InterPro" id="IPR000873">
    <property type="entry name" value="AMP-dep_synth/lig_dom"/>
</dbReference>
<dbReference type="InterPro" id="IPR036736">
    <property type="entry name" value="ACP-like_sf"/>
</dbReference>
<organism evidence="5 6">
    <name type="scientific">Ectocarpus siliculosus</name>
    <name type="common">Brown alga</name>
    <name type="synonym">Conferva siliculosa</name>
    <dbReference type="NCBI Taxonomy" id="2880"/>
    <lineage>
        <taxon>Eukaryota</taxon>
        <taxon>Sar</taxon>
        <taxon>Stramenopiles</taxon>
        <taxon>Ochrophyta</taxon>
        <taxon>PX clade</taxon>
        <taxon>Phaeophyceae</taxon>
        <taxon>Ectocarpales</taxon>
        <taxon>Ectocarpaceae</taxon>
        <taxon>Ectocarpus</taxon>
    </lineage>
</organism>
<dbReference type="GO" id="GO:0016746">
    <property type="term" value="F:acyltransferase activity"/>
    <property type="evidence" value="ECO:0007669"/>
    <property type="project" value="InterPro"/>
</dbReference>
<dbReference type="InterPro" id="IPR014030">
    <property type="entry name" value="Ketoacyl_synth_N"/>
</dbReference>
<dbReference type="InParanoid" id="D7G7J4"/>
<sequence length="604" mass="62971">MPSVELLRWAEATVRGRSGGENDAVFARWFDAQGEVSETHTFASVWAEAGRIAHELRVSWGLGKGDRAILCYGFGLDFFAAFLGCLRAGVLAVPVYPPSPLTLSKSLTKLQGIVEACDPKVILISGDVNHLRLASKLNFVSSARRLWPDLPYKLKIVDPETRREVALGEVGELWLSSPSVAAGYWGQPELTEEAFNARVVGEEQGEGSDNPTGTVFLRTGDLARLETGGSGRLFISGRIKDLIIVRGRNLYPQDVEFAVQEASSIVRPGCVAAFSTTELGGELEVVLEVRKSAEGDPDGLSEGLEAVRRAIASEGCYPSRVVAIKEKTIPKTTSGKIQRRRSRGDVAPGCTLGHHRAHRTASDAAAAAAAGAAAVASPTASQPPTGGSEGAATAGSTDSLGAYQEGGEGLRQDQLRGPRGVGDDNAGGAAGRESSDGDASLLSRQKDERLDALTKLVVSTATDVLRGRAISPDQALFDAGFDSITAEEFVGRLQERLSSGGWVSGGLPGAEAVVSSTTVFDCPTARHIAEHVEGALSKTGAGDGVATDGPQASSTESGDGGGSGHSLAVVGISCRFPGGCDSPEAFWDFLRKGADATSGVPSDR</sequence>
<feature type="region of interest" description="Disordered" evidence="3">
    <location>
        <begin position="536"/>
        <end position="562"/>
    </location>
</feature>
<dbReference type="Gene3D" id="3.40.47.10">
    <property type="match status" value="1"/>
</dbReference>
<evidence type="ECO:0000313" key="6">
    <source>
        <dbReference type="Proteomes" id="UP000002630"/>
    </source>
</evidence>
<evidence type="ECO:0000256" key="2">
    <source>
        <dbReference type="ARBA" id="ARBA00022553"/>
    </source>
</evidence>
<dbReference type="OrthoDB" id="69964at2759"/>
<dbReference type="InterPro" id="IPR045851">
    <property type="entry name" value="AMP-bd_C_sf"/>
</dbReference>
<feature type="domain" description="Carrier" evidence="4">
    <location>
        <begin position="448"/>
        <end position="536"/>
    </location>
</feature>
<dbReference type="Proteomes" id="UP000002630">
    <property type="component" value="Unassembled WGS sequence"/>
</dbReference>
<feature type="compositionally biased region" description="Low complexity" evidence="3">
    <location>
        <begin position="362"/>
        <end position="399"/>
    </location>
</feature>
<dbReference type="Pfam" id="PF00501">
    <property type="entry name" value="AMP-binding"/>
    <property type="match status" value="1"/>
</dbReference>
<dbReference type="SMART" id="SM00823">
    <property type="entry name" value="PKS_PP"/>
    <property type="match status" value="1"/>
</dbReference>
<evidence type="ECO:0000313" key="5">
    <source>
        <dbReference type="EMBL" id="CBJ33992.1"/>
    </source>
</evidence>
<proteinExistence type="predicted"/>
<dbReference type="InterPro" id="IPR009081">
    <property type="entry name" value="PP-bd_ACP"/>
</dbReference>
<keyword evidence="2" id="KW-0597">Phosphoprotein</keyword>
<keyword evidence="1" id="KW-0596">Phosphopantetheine</keyword>
<dbReference type="InterPro" id="IPR020806">
    <property type="entry name" value="PKS_PP-bd"/>
</dbReference>
<dbReference type="Pfam" id="PF00109">
    <property type="entry name" value="ketoacyl-synt"/>
    <property type="match status" value="1"/>
</dbReference>